<reference evidence="2 3" key="1">
    <citation type="submission" date="2014-02" db="EMBL/GenBank/DDBJ databases">
        <title>Transposable element dynamics among asymbiotic and ectomycorrhizal Amanita fungi.</title>
        <authorList>
            <consortium name="DOE Joint Genome Institute"/>
            <person name="Hess J."/>
            <person name="Skrede I."/>
            <person name="Wolfe B."/>
            <person name="LaButti K."/>
            <person name="Ohm R.A."/>
            <person name="Grigoriev I.V."/>
            <person name="Pringle A."/>
        </authorList>
    </citation>
    <scope>NUCLEOTIDE SEQUENCE [LARGE SCALE GENOMIC DNA]</scope>
    <source>
        <strain evidence="2 3">SKay4041</strain>
    </source>
</reference>
<dbReference type="Proteomes" id="UP000242287">
    <property type="component" value="Unassembled WGS sequence"/>
</dbReference>
<gene>
    <name evidence="2" type="ORF">AMATHDRAFT_68087</name>
</gene>
<dbReference type="EMBL" id="KZ302124">
    <property type="protein sequence ID" value="PFH47250.1"/>
    <property type="molecule type" value="Genomic_DNA"/>
</dbReference>
<accession>A0A2A9NHS2</accession>
<evidence type="ECO:0000256" key="1">
    <source>
        <dbReference type="SAM" id="Phobius"/>
    </source>
</evidence>
<evidence type="ECO:0000313" key="3">
    <source>
        <dbReference type="Proteomes" id="UP000242287"/>
    </source>
</evidence>
<organism evidence="2 3">
    <name type="scientific">Amanita thiersii Skay4041</name>
    <dbReference type="NCBI Taxonomy" id="703135"/>
    <lineage>
        <taxon>Eukaryota</taxon>
        <taxon>Fungi</taxon>
        <taxon>Dikarya</taxon>
        <taxon>Basidiomycota</taxon>
        <taxon>Agaricomycotina</taxon>
        <taxon>Agaricomycetes</taxon>
        <taxon>Agaricomycetidae</taxon>
        <taxon>Agaricales</taxon>
        <taxon>Pluteineae</taxon>
        <taxon>Amanitaceae</taxon>
        <taxon>Amanita</taxon>
    </lineage>
</organism>
<proteinExistence type="predicted"/>
<sequence length="94" mass="10451">MGGLVGGPLPFLLIACSLLLFYFDKRQKTIRVKPIADPELRRNFNLTDVGTPRNSTAREEVRGAVSMGPLVCNFSSWLILRPSPTGLSSYWKLV</sequence>
<evidence type="ECO:0000313" key="2">
    <source>
        <dbReference type="EMBL" id="PFH47250.1"/>
    </source>
</evidence>
<feature type="transmembrane region" description="Helical" evidence="1">
    <location>
        <begin position="6"/>
        <end position="23"/>
    </location>
</feature>
<keyword evidence="1" id="KW-1133">Transmembrane helix</keyword>
<keyword evidence="3" id="KW-1185">Reference proteome</keyword>
<dbReference type="AlphaFoldDB" id="A0A2A9NHS2"/>
<keyword evidence="1" id="KW-0812">Transmembrane</keyword>
<keyword evidence="1" id="KW-0472">Membrane</keyword>
<name>A0A2A9NHS2_9AGAR</name>
<protein>
    <submittedName>
        <fullName evidence="2">Uncharacterized protein</fullName>
    </submittedName>
</protein>